<feature type="transmembrane region" description="Helical" evidence="1">
    <location>
        <begin position="137"/>
        <end position="160"/>
    </location>
</feature>
<keyword evidence="1" id="KW-0472">Membrane</keyword>
<evidence type="ECO:0000256" key="1">
    <source>
        <dbReference type="SAM" id="Phobius"/>
    </source>
</evidence>
<keyword evidence="1" id="KW-0812">Transmembrane</keyword>
<dbReference type="AlphaFoldDB" id="A0A9W8VJ07"/>
<keyword evidence="1" id="KW-1133">Transmembrane helix</keyword>
<sequence length="266" mass="30022">MSTSARKSMSASDFGAEKRWTEHLILAQSPLWMIPAAYVMISGVVLSWNDAEYVAFATTVALPSVLVPALLSESSSRPWYRRYWVKLNIYIAIIVLFATYFVSHYFFDLMGMRYDFNSKWNFNSDVVGRTGGEVPVFMYPLTHANFMTYYTILLVAERAIVQRLQPGRIGRLFVLVALSYGVAFGDTFFLASPLLSEVFSYADPDRMLKFGSLGYTAYFIGGVPMLKRIDSKGEDWDLSRVVMEAFAACMGILVLFEIWAKLAGPL</sequence>
<evidence type="ECO:0008006" key="4">
    <source>
        <dbReference type="Google" id="ProtNLM"/>
    </source>
</evidence>
<dbReference type="GO" id="GO:0047793">
    <property type="term" value="F:cycloeucalenol cycloisomerase activity"/>
    <property type="evidence" value="ECO:0007669"/>
    <property type="project" value="InterPro"/>
</dbReference>
<dbReference type="EMBL" id="JAOQAZ010000003">
    <property type="protein sequence ID" value="KAJ4268818.1"/>
    <property type="molecule type" value="Genomic_DNA"/>
</dbReference>
<dbReference type="PANTHER" id="PTHR35136:SF1">
    <property type="entry name" value="CYCLOEUCALENOL CYCLOISOMERASE"/>
    <property type="match status" value="1"/>
</dbReference>
<evidence type="ECO:0000313" key="3">
    <source>
        <dbReference type="Proteomes" id="UP001152049"/>
    </source>
</evidence>
<comment type="caution">
    <text evidence="2">The sequence shown here is derived from an EMBL/GenBank/DDBJ whole genome shotgun (WGS) entry which is preliminary data.</text>
</comment>
<reference evidence="2" key="1">
    <citation type="submission" date="2022-09" db="EMBL/GenBank/DDBJ databases">
        <title>Fusarium specimens isolated from Avocado Roots.</title>
        <authorList>
            <person name="Stajich J."/>
            <person name="Roper C."/>
            <person name="Heimlech-Rivalta G."/>
        </authorList>
    </citation>
    <scope>NUCLEOTIDE SEQUENCE</scope>
    <source>
        <strain evidence="2">CF00136</strain>
    </source>
</reference>
<accession>A0A9W8VJ07</accession>
<organism evidence="2 3">
    <name type="scientific">Fusarium torreyae</name>
    <dbReference type="NCBI Taxonomy" id="1237075"/>
    <lineage>
        <taxon>Eukaryota</taxon>
        <taxon>Fungi</taxon>
        <taxon>Dikarya</taxon>
        <taxon>Ascomycota</taxon>
        <taxon>Pezizomycotina</taxon>
        <taxon>Sordariomycetes</taxon>
        <taxon>Hypocreomycetidae</taxon>
        <taxon>Hypocreales</taxon>
        <taxon>Nectriaceae</taxon>
        <taxon>Fusarium</taxon>
    </lineage>
</organism>
<dbReference type="PANTHER" id="PTHR35136">
    <property type="entry name" value="CYCLOEUCALENOL CYCLOISOMERASE"/>
    <property type="match status" value="1"/>
</dbReference>
<dbReference type="Proteomes" id="UP001152049">
    <property type="component" value="Unassembled WGS sequence"/>
</dbReference>
<feature type="transmembrane region" description="Helical" evidence="1">
    <location>
        <begin position="83"/>
        <end position="107"/>
    </location>
</feature>
<feature type="transmembrane region" description="Helical" evidence="1">
    <location>
        <begin position="20"/>
        <end position="41"/>
    </location>
</feature>
<proteinExistence type="predicted"/>
<evidence type="ECO:0000313" key="2">
    <source>
        <dbReference type="EMBL" id="KAJ4268818.1"/>
    </source>
</evidence>
<feature type="transmembrane region" description="Helical" evidence="1">
    <location>
        <begin position="238"/>
        <end position="260"/>
    </location>
</feature>
<dbReference type="OrthoDB" id="2111841at2759"/>
<protein>
    <recommendedName>
        <fullName evidence="4">Cycloeucalenol cycloisomerase</fullName>
    </recommendedName>
</protein>
<feature type="transmembrane region" description="Helical" evidence="1">
    <location>
        <begin position="53"/>
        <end position="71"/>
    </location>
</feature>
<feature type="transmembrane region" description="Helical" evidence="1">
    <location>
        <begin position="172"/>
        <end position="195"/>
    </location>
</feature>
<keyword evidence="3" id="KW-1185">Reference proteome</keyword>
<name>A0A9W8VJ07_9HYPO</name>
<gene>
    <name evidence="2" type="ORF">NW762_002888</name>
</gene>
<feature type="transmembrane region" description="Helical" evidence="1">
    <location>
        <begin position="207"/>
        <end position="226"/>
    </location>
</feature>
<dbReference type="InterPro" id="IPR020532">
    <property type="entry name" value="Cycloeucalenol_cycloisomerase"/>
</dbReference>